<dbReference type="OrthoDB" id="9793162at2"/>
<dbReference type="AlphaFoldDB" id="A0A0U3LJJ9"/>
<dbReference type="SUPFAM" id="SSF56219">
    <property type="entry name" value="DNase I-like"/>
    <property type="match status" value="1"/>
</dbReference>
<dbReference type="PANTHER" id="PTHR14859:SF1">
    <property type="entry name" value="PGAP2-INTERACTING PROTEIN"/>
    <property type="match status" value="1"/>
</dbReference>
<keyword evidence="2" id="KW-0378">Hydrolase</keyword>
<dbReference type="STRING" id="76731.RD2015_3820"/>
<dbReference type="RefSeq" id="WP_058936261.1">
    <property type="nucleotide sequence ID" value="NZ_CP013729.1"/>
</dbReference>
<dbReference type="Gene3D" id="3.60.10.10">
    <property type="entry name" value="Endonuclease/exonuclease/phosphatase"/>
    <property type="match status" value="1"/>
</dbReference>
<dbReference type="GO" id="GO:0016787">
    <property type="term" value="F:hydrolase activity"/>
    <property type="evidence" value="ECO:0007669"/>
    <property type="project" value="UniProtKB-KW"/>
</dbReference>
<dbReference type="KEGG" id="rdp:RD2015_3820"/>
<dbReference type="InterPro" id="IPR036691">
    <property type="entry name" value="Endo/exonu/phosph_ase_sf"/>
</dbReference>
<dbReference type="InterPro" id="IPR051916">
    <property type="entry name" value="GPI-anchor_lipid_remodeler"/>
</dbReference>
<dbReference type="InterPro" id="IPR005135">
    <property type="entry name" value="Endo/exonuclease/phosphatase"/>
</dbReference>
<gene>
    <name evidence="2" type="ORF">RD2015_3820</name>
</gene>
<organism evidence="2 3">
    <name type="scientific">Roseateles depolymerans</name>
    <dbReference type="NCBI Taxonomy" id="76731"/>
    <lineage>
        <taxon>Bacteria</taxon>
        <taxon>Pseudomonadati</taxon>
        <taxon>Pseudomonadota</taxon>
        <taxon>Betaproteobacteria</taxon>
        <taxon>Burkholderiales</taxon>
        <taxon>Sphaerotilaceae</taxon>
        <taxon>Roseateles</taxon>
    </lineage>
</organism>
<evidence type="ECO:0000256" key="1">
    <source>
        <dbReference type="SAM" id="MobiDB-lite"/>
    </source>
</evidence>
<protein>
    <submittedName>
        <fullName evidence="2">Metal-dependent hydrolase</fullName>
    </submittedName>
</protein>
<sequence length="275" mass="30776">MTRPTPRHAAVSNSATTDTSPAQSADRLRVATYNIHKGVRGVGPSKRLEIHNLGMGVQALDADLVFLQEVRLFHHREARQFERTWFGWPEQGQAEFLAPEGYEVAYRTNAITRHGEHGNALLSRYPIGDIGHHDVSDHRFEQRGLLHVPVRWQGREVHAVVAHLGLIHGSRVRQVQRLARFISDHVPADAPLVVAGDFNDWGERLDGPMKEGGLARAVVPGRARLPTFPSRVPVFALDRIYVRGLRCVDMKVPRGPSWARMSDHLPLLAELVLDA</sequence>
<proteinExistence type="predicted"/>
<keyword evidence="3" id="KW-1185">Reference proteome</keyword>
<dbReference type="GO" id="GO:0006506">
    <property type="term" value="P:GPI anchor biosynthetic process"/>
    <property type="evidence" value="ECO:0007669"/>
    <property type="project" value="TreeGrafter"/>
</dbReference>
<name>A0A0U3LJJ9_9BURK</name>
<reference evidence="2 3" key="1">
    <citation type="submission" date="2015-12" db="EMBL/GenBank/DDBJ databases">
        <title>Complete genome of Roseateles depolymerans KCTC 42856.</title>
        <authorList>
            <person name="Kim K.M."/>
        </authorList>
    </citation>
    <scope>NUCLEOTIDE SEQUENCE [LARGE SCALE GENOMIC DNA]</scope>
    <source>
        <strain evidence="2 3">KCTC 42856</strain>
    </source>
</reference>
<dbReference type="EMBL" id="CP013729">
    <property type="protein sequence ID" value="ALV08271.1"/>
    <property type="molecule type" value="Genomic_DNA"/>
</dbReference>
<dbReference type="Proteomes" id="UP000060699">
    <property type="component" value="Chromosome"/>
</dbReference>
<evidence type="ECO:0000313" key="3">
    <source>
        <dbReference type="Proteomes" id="UP000060699"/>
    </source>
</evidence>
<feature type="compositionally biased region" description="Polar residues" evidence="1">
    <location>
        <begin position="11"/>
        <end position="23"/>
    </location>
</feature>
<dbReference type="PANTHER" id="PTHR14859">
    <property type="entry name" value="CALCOFLUOR WHITE HYPERSENSITIVE PROTEIN PRECURSOR"/>
    <property type="match status" value="1"/>
</dbReference>
<evidence type="ECO:0000313" key="2">
    <source>
        <dbReference type="EMBL" id="ALV08271.1"/>
    </source>
</evidence>
<dbReference type="PATRIC" id="fig|76731.3.peg.3912"/>
<feature type="region of interest" description="Disordered" evidence="1">
    <location>
        <begin position="1"/>
        <end position="24"/>
    </location>
</feature>
<dbReference type="GO" id="GO:0016020">
    <property type="term" value="C:membrane"/>
    <property type="evidence" value="ECO:0007669"/>
    <property type="project" value="GOC"/>
</dbReference>
<accession>A0A0U3LJJ9</accession>
<dbReference type="Pfam" id="PF03372">
    <property type="entry name" value="Exo_endo_phos"/>
    <property type="match status" value="1"/>
</dbReference>